<feature type="region of interest" description="Disordered" evidence="2">
    <location>
        <begin position="484"/>
        <end position="508"/>
    </location>
</feature>
<dbReference type="Pfam" id="PF24764">
    <property type="entry name" value="rva_4"/>
    <property type="match status" value="1"/>
</dbReference>
<proteinExistence type="predicted"/>
<accession>J6F5J6</accession>
<dbReference type="VEuPathDB" id="FungiDB:A1Q1_04525"/>
<reference evidence="4 5" key="1">
    <citation type="journal article" date="2012" name="Eukaryot. Cell">
        <title>Draft genome sequence of CBS 2479, the standard type strain of Trichosporon asahii.</title>
        <authorList>
            <person name="Yang R.Y."/>
            <person name="Li H.T."/>
            <person name="Zhu H."/>
            <person name="Zhou G.P."/>
            <person name="Wang M."/>
            <person name="Wang L."/>
        </authorList>
    </citation>
    <scope>NUCLEOTIDE SEQUENCE [LARGE SCALE GENOMIC DNA]</scope>
    <source>
        <strain evidence="5">ATCC 90039 / CBS 2479 / JCM 2466 / KCTC 7840 / NCYC 2677 / UAMH 7654</strain>
    </source>
</reference>
<evidence type="ECO:0000313" key="4">
    <source>
        <dbReference type="EMBL" id="EJT52314.1"/>
    </source>
</evidence>
<protein>
    <recommendedName>
        <fullName evidence="3">Integrase catalytic domain-containing protein</fullName>
    </recommendedName>
</protein>
<dbReference type="RefSeq" id="XP_014183433.1">
    <property type="nucleotide sequence ID" value="XM_014327958.1"/>
</dbReference>
<dbReference type="Proteomes" id="UP000002748">
    <property type="component" value="Unassembled WGS sequence"/>
</dbReference>
<dbReference type="AlphaFoldDB" id="J6F5J6"/>
<dbReference type="PANTHER" id="PTHR46791">
    <property type="entry name" value="EXPRESSED PROTEIN"/>
    <property type="match status" value="1"/>
</dbReference>
<feature type="domain" description="Integrase catalytic" evidence="3">
    <location>
        <begin position="245"/>
        <end position="434"/>
    </location>
</feature>
<dbReference type="GeneID" id="25988038"/>
<dbReference type="HOGENOM" id="CLU_485872_0_0_1"/>
<feature type="compositionally biased region" description="Basic and acidic residues" evidence="2">
    <location>
        <begin position="484"/>
        <end position="497"/>
    </location>
</feature>
<evidence type="ECO:0000259" key="3">
    <source>
        <dbReference type="PROSITE" id="PS50994"/>
    </source>
</evidence>
<dbReference type="GO" id="GO:0005634">
    <property type="term" value="C:nucleus"/>
    <property type="evidence" value="ECO:0007669"/>
    <property type="project" value="UniProtKB-ARBA"/>
</dbReference>
<dbReference type="PANTHER" id="PTHR46791:SF5">
    <property type="entry name" value="CLR5 DOMAIN-CONTAINING PROTEIN-RELATED"/>
    <property type="match status" value="1"/>
</dbReference>
<dbReference type="KEGG" id="tasa:A1Q1_04525"/>
<gene>
    <name evidence="4" type="ORF">A1Q1_04525</name>
</gene>
<evidence type="ECO:0000256" key="1">
    <source>
        <dbReference type="ARBA" id="ARBA00022884"/>
    </source>
</evidence>
<dbReference type="OrthoDB" id="2594386at2759"/>
<dbReference type="GO" id="GO:0003723">
    <property type="term" value="F:RNA binding"/>
    <property type="evidence" value="ECO:0007669"/>
    <property type="project" value="UniProtKB-KW"/>
</dbReference>
<dbReference type="InterPro" id="IPR001584">
    <property type="entry name" value="Integrase_cat-core"/>
</dbReference>
<dbReference type="InterPro" id="IPR012337">
    <property type="entry name" value="RNaseH-like_sf"/>
</dbReference>
<evidence type="ECO:0000313" key="5">
    <source>
        <dbReference type="Proteomes" id="UP000002748"/>
    </source>
</evidence>
<evidence type="ECO:0000256" key="2">
    <source>
        <dbReference type="SAM" id="MobiDB-lite"/>
    </source>
</evidence>
<dbReference type="GO" id="GO:0015074">
    <property type="term" value="P:DNA integration"/>
    <property type="evidence" value="ECO:0007669"/>
    <property type="project" value="InterPro"/>
</dbReference>
<dbReference type="PROSITE" id="PS50994">
    <property type="entry name" value="INTEGRASE"/>
    <property type="match status" value="1"/>
</dbReference>
<dbReference type="EMBL" id="ALBS01000027">
    <property type="protein sequence ID" value="EJT52314.1"/>
    <property type="molecule type" value="Genomic_DNA"/>
</dbReference>
<dbReference type="SUPFAM" id="SSF53098">
    <property type="entry name" value="Ribonuclease H-like"/>
    <property type="match status" value="1"/>
</dbReference>
<sequence>MSSEVVERPGLRYFRPSKPSADLSDQDIIEMEGIFDLELVPIATWLNAEPRDRDYSLLGDYIRMAEDLVHGWEDYYSAVPRDKFTELHRDFQMILANLSAQQSFINEGIDPRDHFMVRLKSLPGQQGAPRLNLDIAHLLYLLSIPDMTYAQIAPIAMCSERTVRRRAKELGVNRRNMTVITDEDLDKAIKAAYLRGSGDQGYRAIHTYLLEGGIHVPQKRVAEACRRLNPSGTWDRWIRARLRRVYRVPWINSLWHIDGHHKLNPWKIVIHGGVDGFSRRVVFLRASSNNLAATVEDCFLEATTLWGWPSRVRVDYGGENLGVKKRLEEVRGTVDSKGRWRGTFIQGPSTRNQRIERMWVDVQGFCTSRYRDLFHKLESLGYMSSSNNLDLWALHYVYLPVLNEALKSFCDVWDKHRIRTAGNKSPAKLWAENQELARRVNINAIQYFDTLESLHVQEDREHLDIPDDQTMQFFEDYGVDDYGRRRDAVPSRPDPHVEVPPPEEGLPRDQRELLYDPQFLSSLAQAIGAVWPPDESNGVPQYLQCRAMVYARLGIDLPLPQWWNH</sequence>
<comment type="caution">
    <text evidence="4">The sequence shown here is derived from an EMBL/GenBank/DDBJ whole genome shotgun (WGS) entry which is preliminary data.</text>
</comment>
<organism evidence="4 5">
    <name type="scientific">Trichosporon asahii var. asahii (strain ATCC 90039 / CBS 2479 / JCM 2466 / KCTC 7840 / NBRC 103889/ NCYC 2677 / UAMH 7654)</name>
    <name type="common">Yeast</name>
    <dbReference type="NCBI Taxonomy" id="1186058"/>
    <lineage>
        <taxon>Eukaryota</taxon>
        <taxon>Fungi</taxon>
        <taxon>Dikarya</taxon>
        <taxon>Basidiomycota</taxon>
        <taxon>Agaricomycotina</taxon>
        <taxon>Tremellomycetes</taxon>
        <taxon>Trichosporonales</taxon>
        <taxon>Trichosporonaceae</taxon>
        <taxon>Trichosporon</taxon>
    </lineage>
</organism>
<dbReference type="InterPro" id="IPR058913">
    <property type="entry name" value="Integrase_dom_put"/>
</dbReference>
<keyword evidence="1" id="KW-0694">RNA-binding</keyword>
<name>J6F5J6_TRIAS</name>